<proteinExistence type="predicted"/>
<dbReference type="OrthoDB" id="1065058at2759"/>
<protein>
    <submittedName>
        <fullName evidence="1">Suppressor of deletion of TFIIS</fullName>
    </submittedName>
</protein>
<dbReference type="PANTHER" id="PTHR47438:SF1">
    <property type="entry name" value="PHOSPHATE METABOLISM PROTEIN 8-RELATED"/>
    <property type="match status" value="1"/>
</dbReference>
<dbReference type="InterPro" id="IPR036412">
    <property type="entry name" value="HAD-like_sf"/>
</dbReference>
<gene>
    <name evidence="1" type="primary">SDT1</name>
    <name evidence="1" type="ORF">H4219_002779</name>
</gene>
<dbReference type="GO" id="GO:0009166">
    <property type="term" value="P:nucleotide catabolic process"/>
    <property type="evidence" value="ECO:0007669"/>
    <property type="project" value="TreeGrafter"/>
</dbReference>
<comment type="caution">
    <text evidence="1">The sequence shown here is derived from an EMBL/GenBank/DDBJ whole genome shotgun (WGS) entry which is preliminary data.</text>
</comment>
<dbReference type="AlphaFoldDB" id="A0A9W8DNN8"/>
<evidence type="ECO:0000313" key="1">
    <source>
        <dbReference type="EMBL" id="KAJ1918138.1"/>
    </source>
</evidence>
<dbReference type="Proteomes" id="UP001150538">
    <property type="component" value="Unassembled WGS sequence"/>
</dbReference>
<dbReference type="PANTHER" id="PTHR47438">
    <property type="entry name" value="PHOSPHATE METABOLISM PROTEIN 8-RELATED"/>
    <property type="match status" value="1"/>
</dbReference>
<dbReference type="EMBL" id="JANBPU010000052">
    <property type="protein sequence ID" value="KAJ1918138.1"/>
    <property type="molecule type" value="Genomic_DNA"/>
</dbReference>
<evidence type="ECO:0000313" key="2">
    <source>
        <dbReference type="Proteomes" id="UP001150538"/>
    </source>
</evidence>
<name>A0A9W8DNN8_9FUNG</name>
<dbReference type="InterPro" id="IPR023214">
    <property type="entry name" value="HAD_sf"/>
</dbReference>
<dbReference type="GO" id="GO:0008252">
    <property type="term" value="F:nucleotidase activity"/>
    <property type="evidence" value="ECO:0007669"/>
    <property type="project" value="TreeGrafter"/>
</dbReference>
<dbReference type="GO" id="GO:0006206">
    <property type="term" value="P:pyrimidine nucleobase metabolic process"/>
    <property type="evidence" value="ECO:0007669"/>
    <property type="project" value="TreeGrafter"/>
</dbReference>
<dbReference type="InterPro" id="IPR006439">
    <property type="entry name" value="HAD-SF_hydro_IA"/>
</dbReference>
<accession>A0A9W8DNN8</accession>
<keyword evidence="2" id="KW-1185">Reference proteome</keyword>
<dbReference type="NCBIfam" id="TIGR01509">
    <property type="entry name" value="HAD-SF-IA-v3"/>
    <property type="match status" value="1"/>
</dbReference>
<reference evidence="1" key="1">
    <citation type="submission" date="2022-07" db="EMBL/GenBank/DDBJ databases">
        <title>Phylogenomic reconstructions and comparative analyses of Kickxellomycotina fungi.</title>
        <authorList>
            <person name="Reynolds N.K."/>
            <person name="Stajich J.E."/>
            <person name="Barry K."/>
            <person name="Grigoriev I.V."/>
            <person name="Crous P."/>
            <person name="Smith M.E."/>
        </authorList>
    </citation>
    <scope>NUCLEOTIDE SEQUENCE</scope>
    <source>
        <strain evidence="1">NBRC 100468</strain>
    </source>
</reference>
<dbReference type="Gene3D" id="3.40.50.1000">
    <property type="entry name" value="HAD superfamily/HAD-like"/>
    <property type="match status" value="1"/>
</dbReference>
<dbReference type="SUPFAM" id="SSF56784">
    <property type="entry name" value="HAD-like"/>
    <property type="match status" value="1"/>
</dbReference>
<dbReference type="Gene3D" id="1.10.150.450">
    <property type="match status" value="1"/>
</dbReference>
<dbReference type="InterPro" id="IPR052791">
    <property type="entry name" value="SSM1_domain"/>
</dbReference>
<organism evidence="1 2">
    <name type="scientific">Mycoemilia scoparia</name>
    <dbReference type="NCBI Taxonomy" id="417184"/>
    <lineage>
        <taxon>Eukaryota</taxon>
        <taxon>Fungi</taxon>
        <taxon>Fungi incertae sedis</taxon>
        <taxon>Zoopagomycota</taxon>
        <taxon>Kickxellomycotina</taxon>
        <taxon>Kickxellomycetes</taxon>
        <taxon>Kickxellales</taxon>
        <taxon>Kickxellaceae</taxon>
        <taxon>Mycoemilia</taxon>
    </lineage>
</organism>
<sequence length="145" mass="16707">MLCRKYYKDYGVAIKGMVIHDEINPTTFDEEVDQTLPLEYVIKEDPELQSMLKQVNARIWAFTNANYPIICKPDIEAYEKALKDSGTHPGTKCYLVDDSTRNIITAKEMGWVGIHCWPGESEVGDYHIEKIHDLFKVVPELQRSN</sequence>